<keyword evidence="12 13" id="KW-0472">Membrane</keyword>
<evidence type="ECO:0000256" key="4">
    <source>
        <dbReference type="ARBA" id="ARBA00021741"/>
    </source>
</evidence>
<keyword evidence="10 13" id="KW-1133">Transmembrane helix</keyword>
<dbReference type="AlphaFoldDB" id="A0A3F2RJI1"/>
<feature type="transmembrane region" description="Helical" evidence="13">
    <location>
        <begin position="55"/>
        <end position="71"/>
    </location>
</feature>
<keyword evidence="6" id="KW-1003">Cell membrane</keyword>
<evidence type="ECO:0000256" key="7">
    <source>
        <dbReference type="ARBA" id="ARBA00022597"/>
    </source>
</evidence>
<feature type="transmembrane region" description="Helical" evidence="13">
    <location>
        <begin position="24"/>
        <end position="43"/>
    </location>
</feature>
<comment type="subcellular location">
    <subcellularLocation>
        <location evidence="1">Cell membrane</location>
        <topology evidence="1">Multi-pass membrane protein</topology>
    </subcellularLocation>
    <subcellularLocation>
        <location evidence="2">Golgi apparatus membrane</location>
        <topology evidence="2">Multi-pass membrane protein</topology>
    </subcellularLocation>
</comment>
<dbReference type="InterPro" id="IPR047664">
    <property type="entry name" value="SWEET"/>
</dbReference>
<dbReference type="FunFam" id="1.20.1280.290:FF:000007">
    <property type="entry name" value="Bidirectional sugar transporter SWEET7"/>
    <property type="match status" value="1"/>
</dbReference>
<evidence type="ECO:0000313" key="15">
    <source>
        <dbReference type="Proteomes" id="UP000277300"/>
    </source>
</evidence>
<evidence type="ECO:0000313" key="14">
    <source>
        <dbReference type="EMBL" id="RLN58434.1"/>
    </source>
</evidence>
<keyword evidence="9" id="KW-0677">Repeat</keyword>
<dbReference type="GO" id="GO:0000139">
    <property type="term" value="C:Golgi membrane"/>
    <property type="evidence" value="ECO:0007669"/>
    <property type="project" value="UniProtKB-SubCell"/>
</dbReference>
<protein>
    <recommendedName>
        <fullName evidence="4">Sugar transporter SWEET1</fullName>
    </recommendedName>
</protein>
<dbReference type="FunFam" id="1.20.1280.290:FF:000004">
    <property type="entry name" value="Sugar transporter SWEET"/>
    <property type="match status" value="1"/>
</dbReference>
<dbReference type="Pfam" id="PF03083">
    <property type="entry name" value="MtN3_slv"/>
    <property type="match status" value="2"/>
</dbReference>
<dbReference type="Gene3D" id="1.20.1280.290">
    <property type="match status" value="2"/>
</dbReference>
<keyword evidence="5" id="KW-0813">Transport</keyword>
<evidence type="ECO:0000256" key="2">
    <source>
        <dbReference type="ARBA" id="ARBA00004653"/>
    </source>
</evidence>
<feature type="transmembrane region" description="Helical" evidence="13">
    <location>
        <begin position="174"/>
        <end position="194"/>
    </location>
</feature>
<reference evidence="14 15" key="1">
    <citation type="submission" date="2018-07" db="EMBL/GenBank/DDBJ databases">
        <title>Genome sequencing of oomycete isolates from Chile give support for New Zealand origin for Phytophthora kernoviae and make available the first Nothophytophthora sp. genome.</title>
        <authorList>
            <person name="Studholme D.J."/>
            <person name="Sanfuentes E."/>
            <person name="Panda P."/>
            <person name="Hill R."/>
            <person name="Sambles C."/>
            <person name="Grant M."/>
            <person name="Williams N.M."/>
            <person name="Mcdougal R.L."/>
        </authorList>
    </citation>
    <scope>NUCLEOTIDE SEQUENCE [LARGE SCALE GENOMIC DNA]</scope>
    <source>
        <strain evidence="14">Chile6</strain>
    </source>
</reference>
<accession>A0A3F2RJI1</accession>
<comment type="similarity">
    <text evidence="3">Belongs to the SWEET sugar transporter family.</text>
</comment>
<dbReference type="InterPro" id="IPR004316">
    <property type="entry name" value="SWEET_rpt"/>
</dbReference>
<dbReference type="PANTHER" id="PTHR10791:SF30">
    <property type="entry name" value="SUGAR TRANSPORTER SWEET1"/>
    <property type="match status" value="1"/>
</dbReference>
<keyword evidence="7" id="KW-0762">Sugar transport</keyword>
<gene>
    <name evidence="14" type="ORF">BBP00_00006997</name>
</gene>
<sequence length="251" mass="27548">MLNLSLAPDIYNVHRRKSTGEMTVLPLVSMLVNCHVWLLYGILRNSIFPVAVTQGFGQLVAFVCNIIYFRWSTPDKRKELFKLYLTALLFYCALTLFFVLSEANVTHQTHHDASTVLGYVGVVINICLLVSPLARLKHVIETKSAASIPINLSLMMFVSSVLWVATGLHDSDYFIAGLNAAGVVLGAIQMMLYYKYRPTRHVGGVLDEEDIEANGRVSGFRDPVKGSLNAAASSPIAAYKPITSPIVVASA</sequence>
<feature type="transmembrane region" description="Helical" evidence="13">
    <location>
        <begin position="83"/>
        <end position="101"/>
    </location>
</feature>
<dbReference type="GO" id="GO:0005886">
    <property type="term" value="C:plasma membrane"/>
    <property type="evidence" value="ECO:0007669"/>
    <property type="project" value="UniProtKB-SubCell"/>
</dbReference>
<evidence type="ECO:0000256" key="11">
    <source>
        <dbReference type="ARBA" id="ARBA00023034"/>
    </source>
</evidence>
<evidence type="ECO:0000256" key="6">
    <source>
        <dbReference type="ARBA" id="ARBA00022475"/>
    </source>
</evidence>
<evidence type="ECO:0000256" key="9">
    <source>
        <dbReference type="ARBA" id="ARBA00022737"/>
    </source>
</evidence>
<dbReference type="Proteomes" id="UP000277300">
    <property type="component" value="Unassembled WGS sequence"/>
</dbReference>
<evidence type="ECO:0000256" key="12">
    <source>
        <dbReference type="ARBA" id="ARBA00023136"/>
    </source>
</evidence>
<evidence type="ECO:0000256" key="3">
    <source>
        <dbReference type="ARBA" id="ARBA00007809"/>
    </source>
</evidence>
<evidence type="ECO:0000256" key="1">
    <source>
        <dbReference type="ARBA" id="ARBA00004651"/>
    </source>
</evidence>
<evidence type="ECO:0000256" key="13">
    <source>
        <dbReference type="SAM" id="Phobius"/>
    </source>
</evidence>
<evidence type="ECO:0000256" key="8">
    <source>
        <dbReference type="ARBA" id="ARBA00022692"/>
    </source>
</evidence>
<feature type="transmembrane region" description="Helical" evidence="13">
    <location>
        <begin position="148"/>
        <end position="168"/>
    </location>
</feature>
<organism evidence="14 15">
    <name type="scientific">Phytophthora kernoviae</name>
    <dbReference type="NCBI Taxonomy" id="325452"/>
    <lineage>
        <taxon>Eukaryota</taxon>
        <taxon>Sar</taxon>
        <taxon>Stramenopiles</taxon>
        <taxon>Oomycota</taxon>
        <taxon>Peronosporomycetes</taxon>
        <taxon>Peronosporales</taxon>
        <taxon>Peronosporaceae</taxon>
        <taxon>Phytophthora</taxon>
    </lineage>
</organism>
<proteinExistence type="inferred from homology"/>
<dbReference type="EMBL" id="MBDO02000262">
    <property type="protein sequence ID" value="RLN58434.1"/>
    <property type="molecule type" value="Genomic_DNA"/>
</dbReference>
<keyword evidence="8 13" id="KW-0812">Transmembrane</keyword>
<evidence type="ECO:0000256" key="10">
    <source>
        <dbReference type="ARBA" id="ARBA00022989"/>
    </source>
</evidence>
<name>A0A3F2RJI1_9STRA</name>
<dbReference type="PANTHER" id="PTHR10791">
    <property type="entry name" value="RAG1-ACTIVATING PROTEIN 1"/>
    <property type="match status" value="1"/>
</dbReference>
<dbReference type="GO" id="GO:0051119">
    <property type="term" value="F:sugar transmembrane transporter activity"/>
    <property type="evidence" value="ECO:0007669"/>
    <property type="project" value="InterPro"/>
</dbReference>
<keyword evidence="11" id="KW-0333">Golgi apparatus</keyword>
<evidence type="ECO:0000256" key="5">
    <source>
        <dbReference type="ARBA" id="ARBA00022448"/>
    </source>
</evidence>
<dbReference type="OrthoDB" id="409725at2759"/>
<comment type="caution">
    <text evidence="14">The sequence shown here is derived from an EMBL/GenBank/DDBJ whole genome shotgun (WGS) entry which is preliminary data.</text>
</comment>
<feature type="transmembrane region" description="Helical" evidence="13">
    <location>
        <begin position="116"/>
        <end position="136"/>
    </location>
</feature>